<name>Q96U32_NEUCS</name>
<gene>
    <name evidence="2" type="primary">B2O8.060</name>
</gene>
<evidence type="ECO:0000313" key="2">
    <source>
        <dbReference type="EMBL" id="CAD01122.1"/>
    </source>
</evidence>
<dbReference type="AlphaFoldDB" id="Q96U32"/>
<feature type="compositionally biased region" description="Polar residues" evidence="1">
    <location>
        <begin position="94"/>
        <end position="106"/>
    </location>
</feature>
<feature type="region of interest" description="Disordered" evidence="1">
    <location>
        <begin position="94"/>
        <end position="131"/>
    </location>
</feature>
<reference evidence="2" key="2">
    <citation type="submission" date="2001-10" db="EMBL/GenBank/DDBJ databases">
        <authorList>
            <person name="German Neurospora genome project"/>
        </authorList>
    </citation>
    <scope>NUCLEOTIDE SEQUENCE</scope>
</reference>
<accession>Q96U32</accession>
<dbReference type="EMBL" id="AL355930">
    <property type="protein sequence ID" value="CAD01122.1"/>
    <property type="molecule type" value="Genomic_DNA"/>
</dbReference>
<sequence>MSNGGGQGGGYYKYRCKHFYTYNCMNWVWVNYAACATCLAMGRGEESEVVPSATRFEIRVPRALDGMLSYESTWVAPPVFTGLTSTFNTGNPSLGARNSSTTNLSDFTPAFRGSPPEVFPTTMTTSDTPRPVMSTTGLHRMAFMVKPEQPDTLRVTTHKKTRQGTASSGNRTGV</sequence>
<dbReference type="PIR" id="T49565">
    <property type="entry name" value="T49565"/>
</dbReference>
<feature type="region of interest" description="Disordered" evidence="1">
    <location>
        <begin position="154"/>
        <end position="174"/>
    </location>
</feature>
<dbReference type="VEuPathDB" id="FungiDB:NCU01620"/>
<evidence type="ECO:0000256" key="1">
    <source>
        <dbReference type="SAM" id="MobiDB-lite"/>
    </source>
</evidence>
<proteinExistence type="predicted"/>
<organism evidence="2">
    <name type="scientific">Neurospora crassa</name>
    <dbReference type="NCBI Taxonomy" id="5141"/>
    <lineage>
        <taxon>Eukaryota</taxon>
        <taxon>Fungi</taxon>
        <taxon>Dikarya</taxon>
        <taxon>Ascomycota</taxon>
        <taxon>Pezizomycotina</taxon>
        <taxon>Sordariomycetes</taxon>
        <taxon>Sordariomycetidae</taxon>
        <taxon>Sordariales</taxon>
        <taxon>Sordariaceae</taxon>
        <taxon>Neurospora</taxon>
    </lineage>
</organism>
<feature type="compositionally biased region" description="Polar residues" evidence="1">
    <location>
        <begin position="121"/>
        <end position="131"/>
    </location>
</feature>
<protein>
    <submittedName>
        <fullName evidence="2">Uncharacterized protein B2O8.060</fullName>
    </submittedName>
</protein>
<reference evidence="2" key="1">
    <citation type="submission" date="2000-05" db="EMBL/GenBank/DDBJ databases">
        <authorList>
            <person name="Schulte U."/>
            <person name="Aign V."/>
            <person name="Hoheisel J."/>
            <person name="Brandt P."/>
            <person name="Fartmann B."/>
            <person name="Holland R."/>
            <person name="Nyakatura G."/>
            <person name="Mewes H.W."/>
            <person name="Mannhaupt G."/>
        </authorList>
    </citation>
    <scope>NUCLEOTIDE SEQUENCE</scope>
</reference>
<feature type="compositionally biased region" description="Polar residues" evidence="1">
    <location>
        <begin position="163"/>
        <end position="174"/>
    </location>
</feature>